<organism evidence="2 3">
    <name type="scientific">Ramlibacter rhizophilus</name>
    <dbReference type="NCBI Taxonomy" id="1781167"/>
    <lineage>
        <taxon>Bacteria</taxon>
        <taxon>Pseudomonadati</taxon>
        <taxon>Pseudomonadota</taxon>
        <taxon>Betaproteobacteria</taxon>
        <taxon>Burkholderiales</taxon>
        <taxon>Comamonadaceae</taxon>
        <taxon>Ramlibacter</taxon>
    </lineage>
</organism>
<dbReference type="PANTHER" id="PTHR14097">
    <property type="entry name" value="OXIDOREDUCTASE HTATIP2"/>
    <property type="match status" value="1"/>
</dbReference>
<gene>
    <name evidence="2" type="ORF">EZ242_19140</name>
</gene>
<sequence>MNDDTNPRPPGGRRIALAGATGLVGQALLRGLLDEPSVASVLALVRRPLTVTHPKLELLVVDFAQLAPLPPVEEVYLALGTTIRVAGSQDAFRAVDFDANLAVARAARAAGARRLGLVSAMGADAHSRVFYNRVKGELEEAVAGLGFETVVVAGPSLLVGDRAALGQPARRGEHLFLRASRWLRPLVPANLRPIAAADVAAALRQRVPEAQGLVRLASGAMQGASIRR</sequence>
<accession>A0A4Z0BDP2</accession>
<dbReference type="InterPro" id="IPR016040">
    <property type="entry name" value="NAD(P)-bd_dom"/>
</dbReference>
<evidence type="ECO:0000259" key="1">
    <source>
        <dbReference type="Pfam" id="PF13460"/>
    </source>
</evidence>
<dbReference type="Proteomes" id="UP000297564">
    <property type="component" value="Unassembled WGS sequence"/>
</dbReference>
<dbReference type="SUPFAM" id="SSF51735">
    <property type="entry name" value="NAD(P)-binding Rossmann-fold domains"/>
    <property type="match status" value="1"/>
</dbReference>
<comment type="caution">
    <text evidence="2">The sequence shown here is derived from an EMBL/GenBank/DDBJ whole genome shotgun (WGS) entry which is preliminary data.</text>
</comment>
<feature type="domain" description="NAD(P)-binding" evidence="1">
    <location>
        <begin position="19"/>
        <end position="128"/>
    </location>
</feature>
<dbReference type="EMBL" id="SMLL01000008">
    <property type="protein sequence ID" value="TFY96801.1"/>
    <property type="molecule type" value="Genomic_DNA"/>
</dbReference>
<dbReference type="AlphaFoldDB" id="A0A4Z0BDP2"/>
<name>A0A4Z0BDP2_9BURK</name>
<reference evidence="2 3" key="1">
    <citation type="submission" date="2019-03" db="EMBL/GenBank/DDBJ databases">
        <title>Ramlibacter rhizophilus CCTCC AB2015357, whole genome shotgun sequence.</title>
        <authorList>
            <person name="Zhang X."/>
            <person name="Feng G."/>
            <person name="Zhu H."/>
        </authorList>
    </citation>
    <scope>NUCLEOTIDE SEQUENCE [LARGE SCALE GENOMIC DNA]</scope>
    <source>
        <strain evidence="2 3">CCTCC AB2015357</strain>
    </source>
</reference>
<dbReference type="InterPro" id="IPR036291">
    <property type="entry name" value="NAD(P)-bd_dom_sf"/>
</dbReference>
<dbReference type="PANTHER" id="PTHR14097:SF7">
    <property type="entry name" value="OXIDOREDUCTASE HTATIP2"/>
    <property type="match status" value="1"/>
</dbReference>
<protein>
    <submittedName>
        <fullName evidence="2">Nucleoside-diphosphate sugar epimerase</fullName>
    </submittedName>
</protein>
<dbReference type="Pfam" id="PF13460">
    <property type="entry name" value="NAD_binding_10"/>
    <property type="match status" value="1"/>
</dbReference>
<keyword evidence="3" id="KW-1185">Reference proteome</keyword>
<proteinExistence type="predicted"/>
<evidence type="ECO:0000313" key="2">
    <source>
        <dbReference type="EMBL" id="TFY96801.1"/>
    </source>
</evidence>
<dbReference type="Gene3D" id="3.40.50.720">
    <property type="entry name" value="NAD(P)-binding Rossmann-like Domain"/>
    <property type="match status" value="1"/>
</dbReference>
<dbReference type="RefSeq" id="WP_135286812.1">
    <property type="nucleotide sequence ID" value="NZ_SMLL01000008.1"/>
</dbReference>
<evidence type="ECO:0000313" key="3">
    <source>
        <dbReference type="Proteomes" id="UP000297564"/>
    </source>
</evidence>
<dbReference type="OrthoDB" id="9798632at2"/>